<dbReference type="InterPro" id="IPR007197">
    <property type="entry name" value="rSAM"/>
</dbReference>
<evidence type="ECO:0000256" key="3">
    <source>
        <dbReference type="ARBA" id="ARBA00022691"/>
    </source>
</evidence>
<dbReference type="PANTHER" id="PTHR21339:SF0">
    <property type="entry name" value="S-ADENOSYLMETHIONINE-DEPENDENT NUCLEOTIDE DEHYDRATASE RSAD2"/>
    <property type="match status" value="1"/>
</dbReference>
<dbReference type="NCBIfam" id="NF038283">
    <property type="entry name" value="viperin_w_prok"/>
    <property type="match status" value="1"/>
</dbReference>
<evidence type="ECO:0000259" key="9">
    <source>
        <dbReference type="PROSITE" id="PS51918"/>
    </source>
</evidence>
<sequence>MRERFQQKYNLDFANEKNYDLVIHTDDLTPYEVADIIIEQYKKLEIYKPTPTIPSINFHLWEPCNMRCKFCFATFQDVKQTILPKGHLPENEAIEVIQKIAAAGFEKITFAGGEPLLCKWLPELIKIAKQLGMTTMIVTNGSRLTDEFLKDNKKYLDWIAVSIDSLDDENNIKIGRAITGKKPLSKTYYYGIIDKIHKHGYGLKINTVVNKVNYKDNLAALIQYANPKRWKVLQVLPMIGQNDNTIDDFKISEQEFNFFLDNHKEIKTMIPESNDAIKGSYVMVDPAGRFFDNAAGTHNYSKPILEVGVKAALKTMNYDLDKFLIRGGFYDWKNDIKQNLSKEEVSL</sequence>
<dbReference type="PANTHER" id="PTHR21339">
    <property type="entry name" value="RADICAL S-ADENOSYL METHIONINE DOMAIN-CONTAINING PROTEIN 2"/>
    <property type="match status" value="1"/>
</dbReference>
<dbReference type="SUPFAM" id="SSF102114">
    <property type="entry name" value="Radical SAM enzymes"/>
    <property type="match status" value="1"/>
</dbReference>
<name>A0A4Q0XIS4_9FLAO</name>
<dbReference type="InterPro" id="IPR027417">
    <property type="entry name" value="P-loop_NTPase"/>
</dbReference>
<dbReference type="Proteomes" id="UP000289792">
    <property type="component" value="Unassembled WGS sequence"/>
</dbReference>
<dbReference type="CDD" id="cd01335">
    <property type="entry name" value="Radical_SAM"/>
    <property type="match status" value="1"/>
</dbReference>
<keyword evidence="7" id="KW-0051">Antiviral defense</keyword>
<dbReference type="InterPro" id="IPR058240">
    <property type="entry name" value="rSAM_sf"/>
</dbReference>
<organism evidence="10 11">
    <name type="scientific">Gelidibacter gilvus</name>
    <dbReference type="NCBI Taxonomy" id="59602"/>
    <lineage>
        <taxon>Bacteria</taxon>
        <taxon>Pseudomonadati</taxon>
        <taxon>Bacteroidota</taxon>
        <taxon>Flavobacteriia</taxon>
        <taxon>Flavobacteriales</taxon>
        <taxon>Flavobacteriaceae</taxon>
        <taxon>Gelidibacter</taxon>
    </lineage>
</organism>
<keyword evidence="4" id="KW-0479">Metal-binding</keyword>
<evidence type="ECO:0000256" key="1">
    <source>
        <dbReference type="ARBA" id="ARBA00001966"/>
    </source>
</evidence>
<dbReference type="GO" id="GO:0051539">
    <property type="term" value="F:4 iron, 4 sulfur cluster binding"/>
    <property type="evidence" value="ECO:0007669"/>
    <property type="project" value="UniProtKB-KW"/>
</dbReference>
<reference evidence="10 11" key="1">
    <citation type="submission" date="2019-01" db="EMBL/GenBank/DDBJ databases">
        <title>Genome sequence of the Antarctic species Gelidibacter gilvus ACAM 158(T).</title>
        <authorList>
            <person name="Bowman J.P."/>
        </authorList>
    </citation>
    <scope>NUCLEOTIDE SEQUENCE [LARGE SCALE GENOMIC DNA]</scope>
    <source>
        <strain evidence="10 11">IC158</strain>
    </source>
</reference>
<dbReference type="OrthoDB" id="9763993at2"/>
<evidence type="ECO:0000313" key="10">
    <source>
        <dbReference type="EMBL" id="RXJ51544.1"/>
    </source>
</evidence>
<dbReference type="GO" id="GO:0051607">
    <property type="term" value="P:defense response to virus"/>
    <property type="evidence" value="ECO:0007669"/>
    <property type="project" value="UniProtKB-KW"/>
</dbReference>
<evidence type="ECO:0000256" key="8">
    <source>
        <dbReference type="ARBA" id="ARBA00039667"/>
    </source>
</evidence>
<dbReference type="Gene3D" id="3.40.50.300">
    <property type="entry name" value="P-loop containing nucleotide triphosphate hydrolases"/>
    <property type="match status" value="1"/>
</dbReference>
<dbReference type="SFLD" id="SFLDG01088">
    <property type="entry name" value="antiviral_proteins"/>
    <property type="match status" value="1"/>
</dbReference>
<evidence type="ECO:0000256" key="7">
    <source>
        <dbReference type="ARBA" id="ARBA00023118"/>
    </source>
</evidence>
<evidence type="ECO:0000313" key="11">
    <source>
        <dbReference type="Proteomes" id="UP000289792"/>
    </source>
</evidence>
<evidence type="ECO:0000256" key="5">
    <source>
        <dbReference type="ARBA" id="ARBA00023004"/>
    </source>
</evidence>
<proteinExistence type="predicted"/>
<keyword evidence="2" id="KW-0004">4Fe-4S</keyword>
<feature type="domain" description="Radical SAM core" evidence="9">
    <location>
        <begin position="48"/>
        <end position="271"/>
    </location>
</feature>
<keyword evidence="3" id="KW-0949">S-adenosyl-L-methionine</keyword>
<dbReference type="InterPro" id="IPR051196">
    <property type="entry name" value="RSAD2/Viperin_antiviral"/>
</dbReference>
<protein>
    <recommendedName>
        <fullName evidence="8">S-adenosylmethionine-dependent nucleotide dehydratase</fullName>
    </recommendedName>
</protein>
<evidence type="ECO:0000256" key="4">
    <source>
        <dbReference type="ARBA" id="ARBA00022723"/>
    </source>
</evidence>
<keyword evidence="5" id="KW-0408">Iron</keyword>
<keyword evidence="6" id="KW-0411">Iron-sulfur</keyword>
<keyword evidence="11" id="KW-1185">Reference proteome</keyword>
<dbReference type="GO" id="GO:0046872">
    <property type="term" value="F:metal ion binding"/>
    <property type="evidence" value="ECO:0007669"/>
    <property type="project" value="UniProtKB-KW"/>
</dbReference>
<dbReference type="GO" id="GO:0003824">
    <property type="term" value="F:catalytic activity"/>
    <property type="evidence" value="ECO:0007669"/>
    <property type="project" value="InterPro"/>
</dbReference>
<dbReference type="Gene3D" id="3.20.20.70">
    <property type="entry name" value="Aldolase class I"/>
    <property type="match status" value="1"/>
</dbReference>
<dbReference type="SFLD" id="SFLDG01067">
    <property type="entry name" value="SPASM/twitch_domain_containing"/>
    <property type="match status" value="1"/>
</dbReference>
<dbReference type="EMBL" id="SDDZ01000002">
    <property type="protein sequence ID" value="RXJ51544.1"/>
    <property type="molecule type" value="Genomic_DNA"/>
</dbReference>
<gene>
    <name evidence="10" type="ORF">ESZ48_06450</name>
</gene>
<evidence type="ECO:0000256" key="2">
    <source>
        <dbReference type="ARBA" id="ARBA00022485"/>
    </source>
</evidence>
<dbReference type="InterPro" id="IPR013785">
    <property type="entry name" value="Aldolase_TIM"/>
</dbReference>
<evidence type="ECO:0000256" key="6">
    <source>
        <dbReference type="ARBA" id="ARBA00023014"/>
    </source>
</evidence>
<dbReference type="PROSITE" id="PS51918">
    <property type="entry name" value="RADICAL_SAM"/>
    <property type="match status" value="1"/>
</dbReference>
<comment type="caution">
    <text evidence="10">The sequence shown here is derived from an EMBL/GenBank/DDBJ whole genome shotgun (WGS) entry which is preliminary data.</text>
</comment>
<dbReference type="SFLD" id="SFLDS00029">
    <property type="entry name" value="Radical_SAM"/>
    <property type="match status" value="1"/>
</dbReference>
<dbReference type="Pfam" id="PF04055">
    <property type="entry name" value="Radical_SAM"/>
    <property type="match status" value="1"/>
</dbReference>
<accession>A0A4Q0XIS4</accession>
<dbReference type="AlphaFoldDB" id="A0A4Q0XIS4"/>
<comment type="cofactor">
    <cofactor evidence="1">
        <name>[4Fe-4S] cluster</name>
        <dbReference type="ChEBI" id="CHEBI:49883"/>
    </cofactor>
</comment>